<dbReference type="InterPro" id="IPR044814">
    <property type="entry name" value="Terpene_cyclase_plant_C1"/>
</dbReference>
<dbReference type="EMBL" id="BPVZ01000080">
    <property type="protein sequence ID" value="GKV28864.1"/>
    <property type="molecule type" value="Genomic_DNA"/>
</dbReference>
<feature type="domain" description="Terpene synthase metal-binding" evidence="6">
    <location>
        <begin position="287"/>
        <end position="526"/>
    </location>
</feature>
<dbReference type="InterPro" id="IPR008949">
    <property type="entry name" value="Isoprenoid_synthase_dom_sf"/>
</dbReference>
<protein>
    <submittedName>
        <fullName evidence="7">Uncharacterized protein</fullName>
    </submittedName>
</protein>
<organism evidence="7 8">
    <name type="scientific">Rubroshorea leprosula</name>
    <dbReference type="NCBI Taxonomy" id="152421"/>
    <lineage>
        <taxon>Eukaryota</taxon>
        <taxon>Viridiplantae</taxon>
        <taxon>Streptophyta</taxon>
        <taxon>Embryophyta</taxon>
        <taxon>Tracheophyta</taxon>
        <taxon>Spermatophyta</taxon>
        <taxon>Magnoliopsida</taxon>
        <taxon>eudicotyledons</taxon>
        <taxon>Gunneridae</taxon>
        <taxon>Pentapetalae</taxon>
        <taxon>rosids</taxon>
        <taxon>malvids</taxon>
        <taxon>Malvales</taxon>
        <taxon>Dipterocarpaceae</taxon>
        <taxon>Rubroshorea</taxon>
    </lineage>
</organism>
<dbReference type="AlphaFoldDB" id="A0AAV5KW05"/>
<dbReference type="Gene3D" id="1.50.10.130">
    <property type="entry name" value="Terpene synthase, N-terminal domain"/>
    <property type="match status" value="1"/>
</dbReference>
<keyword evidence="4" id="KW-0456">Lyase</keyword>
<evidence type="ECO:0000256" key="4">
    <source>
        <dbReference type="ARBA" id="ARBA00023239"/>
    </source>
</evidence>
<reference evidence="7 8" key="1">
    <citation type="journal article" date="2021" name="Commun. Biol.">
        <title>The genome of Shorea leprosula (Dipterocarpaceae) highlights the ecological relevance of drought in aseasonal tropical rainforests.</title>
        <authorList>
            <person name="Ng K.K.S."/>
            <person name="Kobayashi M.J."/>
            <person name="Fawcett J.A."/>
            <person name="Hatakeyama M."/>
            <person name="Paape T."/>
            <person name="Ng C.H."/>
            <person name="Ang C.C."/>
            <person name="Tnah L.H."/>
            <person name="Lee C.T."/>
            <person name="Nishiyama T."/>
            <person name="Sese J."/>
            <person name="O'Brien M.J."/>
            <person name="Copetti D."/>
            <person name="Mohd Noor M.I."/>
            <person name="Ong R.C."/>
            <person name="Putra M."/>
            <person name="Sireger I.Z."/>
            <person name="Indrioko S."/>
            <person name="Kosugi Y."/>
            <person name="Izuno A."/>
            <person name="Isagi Y."/>
            <person name="Lee S.L."/>
            <person name="Shimizu K.K."/>
        </authorList>
    </citation>
    <scope>NUCLEOTIDE SEQUENCE [LARGE SCALE GENOMIC DNA]</scope>
    <source>
        <strain evidence="7">214</strain>
    </source>
</reference>
<evidence type="ECO:0000256" key="1">
    <source>
        <dbReference type="ARBA" id="ARBA00001946"/>
    </source>
</evidence>
<dbReference type="InterPro" id="IPR050148">
    <property type="entry name" value="Terpene_synthase-like"/>
</dbReference>
<evidence type="ECO:0000259" key="6">
    <source>
        <dbReference type="Pfam" id="PF03936"/>
    </source>
</evidence>
<dbReference type="GO" id="GO:0010333">
    <property type="term" value="F:terpene synthase activity"/>
    <property type="evidence" value="ECO:0007669"/>
    <property type="project" value="InterPro"/>
</dbReference>
<feature type="domain" description="Terpene synthase N-terminal" evidence="5">
    <location>
        <begin position="76"/>
        <end position="225"/>
    </location>
</feature>
<comment type="cofactor">
    <cofactor evidence="1">
        <name>Mg(2+)</name>
        <dbReference type="ChEBI" id="CHEBI:18420"/>
    </cofactor>
</comment>
<dbReference type="SFLD" id="SFLDG01019">
    <property type="entry name" value="Terpene_Cyclase_Like_1_C_Termi"/>
    <property type="match status" value="1"/>
</dbReference>
<accession>A0AAV5KW05</accession>
<proteinExistence type="predicted"/>
<dbReference type="InterPro" id="IPR036965">
    <property type="entry name" value="Terpene_synth_N_sf"/>
</dbReference>
<keyword evidence="8" id="KW-1185">Reference proteome</keyword>
<evidence type="ECO:0000256" key="2">
    <source>
        <dbReference type="ARBA" id="ARBA00022723"/>
    </source>
</evidence>
<dbReference type="InterPro" id="IPR005630">
    <property type="entry name" value="Terpene_synthase_metal-bd"/>
</dbReference>
<name>A0AAV5KW05_9ROSI</name>
<dbReference type="GO" id="GO:0016102">
    <property type="term" value="P:diterpenoid biosynthetic process"/>
    <property type="evidence" value="ECO:0007669"/>
    <property type="project" value="InterPro"/>
</dbReference>
<comment type="caution">
    <text evidence="7">The sequence shown here is derived from an EMBL/GenBank/DDBJ whole genome shotgun (WGS) entry which is preliminary data.</text>
</comment>
<dbReference type="GO" id="GO:0000287">
    <property type="term" value="F:magnesium ion binding"/>
    <property type="evidence" value="ECO:0007669"/>
    <property type="project" value="InterPro"/>
</dbReference>
<dbReference type="CDD" id="cd00684">
    <property type="entry name" value="Terpene_cyclase_plant_C1"/>
    <property type="match status" value="1"/>
</dbReference>
<dbReference type="Pfam" id="PF03936">
    <property type="entry name" value="Terpene_synth_C"/>
    <property type="match status" value="1"/>
</dbReference>
<dbReference type="Gene3D" id="1.10.600.10">
    <property type="entry name" value="Farnesyl Diphosphate Synthase"/>
    <property type="match status" value="1"/>
</dbReference>
<sequence>MASFSSALIIVSSQTPIPRTKISEIKKINLKITPTSFSTAPKFTTSQCHKIVSKPQKTFSYLSTQPFIADESCLENSEVVEVFKQILGKVGADSFECLAMIDAVQRLGIDHYFVRQNEEVLGKKYALFCENGLLGRNLYKAALSFRLLRQHGYQVPAGIFNVFKDGKGRFKHELSTDITGLLELYEASQLSIEREDILDEAREFSAQHLKAWEEKLNHSHARFVKNTLDHPYHKSQSRVVVSNLLANLQGCTNEWMYALQGLAMRDFNLVHSLHRQEIMQFSEWWNNLGLGKELEFVRDQPVKWHIWSSACLADPSLSEERIELTKPISLIYVIDDIFDVKGSLEELTLFTEVINRWDYAAIERLPGYMKICFKALHEITNEISHKVYQKHGWNPVDSLRKTWVNLCNAFLVEAKWFASGEQPNPDEYLRNGIISSGVHILLVHVFFLLGQGLTKENVEVIDNNPGIISSVATILRLWDDLGSAKDENQEGHDGSYVYFYIKEHQGVRVEEARNHVNQMISKAWKQLNQECLFPNPLSSSFKNASLNFARMVPFMYSYDENQRLPSLEDYMKSLL</sequence>
<dbReference type="InterPro" id="IPR008930">
    <property type="entry name" value="Terpenoid_cyclase/PrenylTrfase"/>
</dbReference>
<dbReference type="InterPro" id="IPR001906">
    <property type="entry name" value="Terpene_synth_N"/>
</dbReference>
<keyword evidence="2" id="KW-0479">Metal-binding</keyword>
<dbReference type="InterPro" id="IPR034741">
    <property type="entry name" value="Terpene_cyclase-like_1_C"/>
</dbReference>
<evidence type="ECO:0000313" key="8">
    <source>
        <dbReference type="Proteomes" id="UP001054252"/>
    </source>
</evidence>
<evidence type="ECO:0000313" key="7">
    <source>
        <dbReference type="EMBL" id="GKV28864.1"/>
    </source>
</evidence>
<dbReference type="PANTHER" id="PTHR31225:SF0">
    <property type="entry name" value="S-(+)-LINALOOL SYNTHASE, CHLOROPLASTIC"/>
    <property type="match status" value="1"/>
</dbReference>
<keyword evidence="3" id="KW-0460">Magnesium</keyword>
<dbReference type="FunFam" id="1.10.600.10:FF:000007">
    <property type="entry name" value="Isoprene synthase, chloroplastic"/>
    <property type="match status" value="1"/>
</dbReference>
<dbReference type="SUPFAM" id="SSF48239">
    <property type="entry name" value="Terpenoid cyclases/Protein prenyltransferases"/>
    <property type="match status" value="1"/>
</dbReference>
<evidence type="ECO:0000256" key="3">
    <source>
        <dbReference type="ARBA" id="ARBA00022842"/>
    </source>
</evidence>
<dbReference type="PANTHER" id="PTHR31225">
    <property type="entry name" value="OS04G0344100 PROTEIN-RELATED"/>
    <property type="match status" value="1"/>
</dbReference>
<dbReference type="SUPFAM" id="SSF48576">
    <property type="entry name" value="Terpenoid synthases"/>
    <property type="match status" value="1"/>
</dbReference>
<gene>
    <name evidence="7" type="ORF">SLEP1_g37854</name>
</gene>
<dbReference type="Proteomes" id="UP001054252">
    <property type="component" value="Unassembled WGS sequence"/>
</dbReference>
<dbReference type="SFLD" id="SFLDS00005">
    <property type="entry name" value="Isoprenoid_Synthase_Type_I"/>
    <property type="match status" value="1"/>
</dbReference>
<dbReference type="Pfam" id="PF01397">
    <property type="entry name" value="Terpene_synth"/>
    <property type="match status" value="1"/>
</dbReference>
<evidence type="ECO:0000259" key="5">
    <source>
        <dbReference type="Pfam" id="PF01397"/>
    </source>
</evidence>